<dbReference type="RefSeq" id="XP_013268038.1">
    <property type="nucleotide sequence ID" value="XM_013412584.1"/>
</dbReference>
<dbReference type="Gene3D" id="3.40.50.720">
    <property type="entry name" value="NAD(P)-binding Rossmann-like Domain"/>
    <property type="match status" value="1"/>
</dbReference>
<evidence type="ECO:0000313" key="4">
    <source>
        <dbReference type="Proteomes" id="UP000053617"/>
    </source>
</evidence>
<dbReference type="Proteomes" id="UP000053617">
    <property type="component" value="Unassembled WGS sequence"/>
</dbReference>
<dbReference type="PANTHER" id="PTHR42901">
    <property type="entry name" value="ALCOHOL DEHYDROGENASE"/>
    <property type="match status" value="1"/>
</dbReference>
<dbReference type="PANTHER" id="PTHR42901:SF1">
    <property type="entry name" value="ALCOHOL DEHYDROGENASE"/>
    <property type="match status" value="1"/>
</dbReference>
<keyword evidence="2" id="KW-0560">Oxidoreductase</keyword>
<dbReference type="OrthoDB" id="1933717at2759"/>
<accession>A0A0D2FFY2</accession>
<name>A0A0D2FFY2_9EURO</name>
<sequence>MAYPCFTNIYRKASYPAIDPSRPELSVKDKTVIVTGAGEGSIGASVVMAFAKSGASKIALIGRTVDTLQKTKDAVDQAYPETTAFVVVADISKTESIGIAAHHIRATLGAWDIFAHCAGFLPELTTMTGADEDDWWKAFEVNTKFSHHFAKHFLPKSRPNATYISTNAATCHVPAALAPKNSAYAASKIAMVKLDEYLAEENPTLRVFTVHPGIIMSNMSKKFLGNDKEAAAGGVYDDPELPANFMVWLASPEADFLRSGRFLWANWDVPELIARKAEIEANPALFRINIGGWPFQ</sequence>
<dbReference type="SUPFAM" id="SSF51735">
    <property type="entry name" value="NAD(P)-binding Rossmann-fold domains"/>
    <property type="match status" value="1"/>
</dbReference>
<organism evidence="3 4">
    <name type="scientific">Rhinocladiella mackenziei CBS 650.93</name>
    <dbReference type="NCBI Taxonomy" id="1442369"/>
    <lineage>
        <taxon>Eukaryota</taxon>
        <taxon>Fungi</taxon>
        <taxon>Dikarya</taxon>
        <taxon>Ascomycota</taxon>
        <taxon>Pezizomycotina</taxon>
        <taxon>Eurotiomycetes</taxon>
        <taxon>Chaetothyriomycetidae</taxon>
        <taxon>Chaetothyriales</taxon>
        <taxon>Herpotrichiellaceae</taxon>
        <taxon>Rhinocladiella</taxon>
    </lineage>
</organism>
<comment type="similarity">
    <text evidence="1">Belongs to the short-chain dehydrogenases/reductases (SDR) family.</text>
</comment>
<gene>
    <name evidence="3" type="ORF">Z518_09967</name>
</gene>
<dbReference type="PRINTS" id="PR00081">
    <property type="entry name" value="GDHRDH"/>
</dbReference>
<dbReference type="InterPro" id="IPR036291">
    <property type="entry name" value="NAD(P)-bd_dom_sf"/>
</dbReference>
<evidence type="ECO:0000256" key="1">
    <source>
        <dbReference type="ARBA" id="ARBA00006484"/>
    </source>
</evidence>
<dbReference type="HOGENOM" id="CLU_010194_8_2_1"/>
<dbReference type="STRING" id="1442369.A0A0D2FFY2"/>
<evidence type="ECO:0000256" key="2">
    <source>
        <dbReference type="ARBA" id="ARBA00023002"/>
    </source>
</evidence>
<dbReference type="VEuPathDB" id="FungiDB:Z518_09967"/>
<dbReference type="CDD" id="cd05233">
    <property type="entry name" value="SDR_c"/>
    <property type="match status" value="1"/>
</dbReference>
<dbReference type="Pfam" id="PF00106">
    <property type="entry name" value="adh_short"/>
    <property type="match status" value="1"/>
</dbReference>
<reference evidence="3 4" key="1">
    <citation type="submission" date="2015-01" db="EMBL/GenBank/DDBJ databases">
        <title>The Genome Sequence of Rhinocladiella mackenzie CBS 650.93.</title>
        <authorList>
            <consortium name="The Broad Institute Genomics Platform"/>
            <person name="Cuomo C."/>
            <person name="de Hoog S."/>
            <person name="Gorbushina A."/>
            <person name="Stielow B."/>
            <person name="Teixiera M."/>
            <person name="Abouelleil A."/>
            <person name="Chapman S.B."/>
            <person name="Priest M."/>
            <person name="Young S.K."/>
            <person name="Wortman J."/>
            <person name="Nusbaum C."/>
            <person name="Birren B."/>
        </authorList>
    </citation>
    <scope>NUCLEOTIDE SEQUENCE [LARGE SCALE GENOMIC DNA]</scope>
    <source>
        <strain evidence="3 4">CBS 650.93</strain>
    </source>
</reference>
<dbReference type="InterPro" id="IPR002347">
    <property type="entry name" value="SDR_fam"/>
</dbReference>
<dbReference type="GO" id="GO:0016491">
    <property type="term" value="F:oxidoreductase activity"/>
    <property type="evidence" value="ECO:0007669"/>
    <property type="project" value="UniProtKB-KW"/>
</dbReference>
<dbReference type="EMBL" id="KN847482">
    <property type="protein sequence ID" value="KIX00902.1"/>
    <property type="molecule type" value="Genomic_DNA"/>
</dbReference>
<protein>
    <submittedName>
        <fullName evidence="3">Uncharacterized protein</fullName>
    </submittedName>
</protein>
<evidence type="ECO:0000313" key="3">
    <source>
        <dbReference type="EMBL" id="KIX00902.1"/>
    </source>
</evidence>
<dbReference type="AlphaFoldDB" id="A0A0D2FFY2"/>
<keyword evidence="4" id="KW-1185">Reference proteome</keyword>
<dbReference type="GeneID" id="25298038"/>
<proteinExistence type="inferred from homology"/>